<evidence type="ECO:0000256" key="6">
    <source>
        <dbReference type="ARBA" id="ARBA00023136"/>
    </source>
</evidence>
<name>A0A1E4SNR5_9ASCO</name>
<dbReference type="EMBL" id="KV453910">
    <property type="protein sequence ID" value="ODV81170.1"/>
    <property type="molecule type" value="Genomic_DNA"/>
</dbReference>
<evidence type="ECO:0000256" key="4">
    <source>
        <dbReference type="ARBA" id="ARBA00022692"/>
    </source>
</evidence>
<dbReference type="OrthoDB" id="1076608at2759"/>
<dbReference type="GO" id="GO:0005886">
    <property type="term" value="C:plasma membrane"/>
    <property type="evidence" value="ECO:0007669"/>
    <property type="project" value="TreeGrafter"/>
</dbReference>
<feature type="compositionally biased region" description="Polar residues" evidence="7">
    <location>
        <begin position="755"/>
        <end position="764"/>
    </location>
</feature>
<reference evidence="14" key="1">
    <citation type="submission" date="2016-05" db="EMBL/GenBank/DDBJ databases">
        <title>Comparative genomics of biotechnologically important yeasts.</title>
        <authorList>
            <consortium name="DOE Joint Genome Institute"/>
            <person name="Riley R."/>
            <person name="Haridas S."/>
            <person name="Wolfe K.H."/>
            <person name="Lopes M.R."/>
            <person name="Hittinger C.T."/>
            <person name="Goker M."/>
            <person name="Salamov A."/>
            <person name="Wisecaver J."/>
            <person name="Long T.M."/>
            <person name="Aerts A.L."/>
            <person name="Barry K."/>
            <person name="Choi C."/>
            <person name="Clum A."/>
            <person name="Coughlan A.Y."/>
            <person name="Deshpande S."/>
            <person name="Douglass A.P."/>
            <person name="Hanson S.J."/>
            <person name="Klenk H.-P."/>
            <person name="Labutti K."/>
            <person name="Lapidus A."/>
            <person name="Lindquist E."/>
            <person name="Lipzen A."/>
            <person name="Meier-Kolthoff J.P."/>
            <person name="Ohm R.A."/>
            <person name="Otillar R.P."/>
            <person name="Pangilinan J."/>
            <person name="Peng Y."/>
            <person name="Rokas A."/>
            <person name="Rosa C.A."/>
            <person name="Scheuner C."/>
            <person name="Sibirny A.A."/>
            <person name="Slot J.C."/>
            <person name="Stielow J.B."/>
            <person name="Sun H."/>
            <person name="Kurtzman C.P."/>
            <person name="Blackwell M."/>
            <person name="Grigoriev I.V."/>
            <person name="Jeffries T.W."/>
        </authorList>
    </citation>
    <scope>NUCLEOTIDE SEQUENCE [LARGE SCALE GENOMIC DNA]</scope>
    <source>
        <strain evidence="14">NRRL Y-17324</strain>
    </source>
</reference>
<feature type="transmembrane region" description="Helical" evidence="8">
    <location>
        <begin position="634"/>
        <end position="654"/>
    </location>
</feature>
<dbReference type="InterPro" id="IPR032880">
    <property type="entry name" value="CSC1/OSCA1-like_N"/>
</dbReference>
<dbReference type="Pfam" id="PF14703">
    <property type="entry name" value="PHM7_cyt"/>
    <property type="match status" value="1"/>
</dbReference>
<organism evidence="13 14">
    <name type="scientific">Suhomyces tanzawaensis NRRL Y-17324</name>
    <dbReference type="NCBI Taxonomy" id="984487"/>
    <lineage>
        <taxon>Eukaryota</taxon>
        <taxon>Fungi</taxon>
        <taxon>Dikarya</taxon>
        <taxon>Ascomycota</taxon>
        <taxon>Saccharomycotina</taxon>
        <taxon>Pichiomycetes</taxon>
        <taxon>Debaryomycetaceae</taxon>
        <taxon>Suhomyces</taxon>
    </lineage>
</organism>
<dbReference type="AlphaFoldDB" id="A0A1E4SNR5"/>
<dbReference type="InterPro" id="IPR022257">
    <property type="entry name" value="PHM7_ext"/>
</dbReference>
<evidence type="ECO:0000259" key="11">
    <source>
        <dbReference type="Pfam" id="PF13967"/>
    </source>
</evidence>
<comment type="subcellular location">
    <subcellularLocation>
        <location evidence="1">Membrane</location>
        <topology evidence="1">Multi-pass membrane protein</topology>
    </subcellularLocation>
</comment>
<feature type="domain" description="10TM putative phosphate transporter extracellular tail" evidence="10">
    <location>
        <begin position="809"/>
        <end position="899"/>
    </location>
</feature>
<feature type="transmembrane region" description="Helical" evidence="8">
    <location>
        <begin position="520"/>
        <end position="548"/>
    </location>
</feature>
<sequence length="907" mass="101148">MASSTEQTSNSSVSQLLSTLIPNLAIFAVFLGIFVILRKKQVRVYEPRSQVSTLPKDLKPEASPRGAFSWIHSLLGKSESFLIQQTGADGYFFARYLFEFAAVALLGCFITWPILFPINATNSSKTQGLDRISISNISNKWRVLAHIFLSWIFFGAVIFLIYRELVYYTTFRHVLQTTPLYDSLLSSRTLLLTEIPDSLLEEANLRENFPTATNVWYARDYEKLEEDVKERKKLAAKYEGALNKVVTKAVKLRNKAVKKNKPVPEPADDLNKYLKDGKKRPTHRLKFLIGKKVDTLDYGVERLGELNKKIKKQQLEHGSNTQVPSVFIEFPTQLELQKAYQAIPYNPEFKGAKRFNGISPDDVIWENLALTPNKRRVKKVIASTILTLMIIFWCVPVAVVGAISNINNLTDKVHFLRFINNMPKPIMGVITGLLPTIALAILMSLVPPFIKKMGKVCGCITVQQVEAYCQSWFYAFQIVNVFIVVTVTSAAASAVTTIISDPTSALTLLAQKIPASSNFYISYFCLQGLTISSGLLLQMVALILAQFLGKILDSTPRAKWNRYTTLGQPAWSVIYPAYQLLTVIALVYSIIAPLILGFSFIAFVLIYIAYLYTLVYVMQPNKNDARGRNYPRSLFQLFVGLYLAEVCLVALFVFQKNWVAVGLEGASIVVTAAAHIYFKLRFLPLFDAVPISAIKYAAGDSTFTYPQQDQGLKEIKVEGENYWQGGNQLGLTGSHRDQVLPPNADLHALEKTRAGSETTTTNGENKVLGSDVSDKQSASNGSNLEKQVGGAIKGVAATPGKSISWLTRFFNPSSETFDLLRSVMPAAYYNYIEYNPDFIKTAYEDPAVTDDEPHIWVARDDLGLSEIEKNKALENGVDVSDENAGFDEKGSITYTGPPPSYEEALKI</sequence>
<comment type="similarity">
    <text evidence="2">Belongs to the CSC1 (TC 1.A.17) family.</text>
</comment>
<dbReference type="STRING" id="984487.A0A1E4SNR5"/>
<evidence type="ECO:0000259" key="9">
    <source>
        <dbReference type="Pfam" id="PF02714"/>
    </source>
</evidence>
<keyword evidence="6 8" id="KW-0472">Membrane</keyword>
<feature type="transmembrane region" description="Helical" evidence="8">
    <location>
        <begin position="20"/>
        <end position="37"/>
    </location>
</feature>
<feature type="transmembrane region" description="Helical" evidence="8">
    <location>
        <begin position="569"/>
        <end position="588"/>
    </location>
</feature>
<evidence type="ECO:0000256" key="2">
    <source>
        <dbReference type="ARBA" id="ARBA00007779"/>
    </source>
</evidence>
<evidence type="ECO:0000259" key="10">
    <source>
        <dbReference type="Pfam" id="PF12621"/>
    </source>
</evidence>
<dbReference type="InterPro" id="IPR045122">
    <property type="entry name" value="Csc1-like"/>
</dbReference>
<keyword evidence="3" id="KW-0813">Transport</keyword>
<evidence type="ECO:0000313" key="13">
    <source>
        <dbReference type="EMBL" id="ODV81170.1"/>
    </source>
</evidence>
<dbReference type="RefSeq" id="XP_020066292.1">
    <property type="nucleotide sequence ID" value="XM_020207409.1"/>
</dbReference>
<feature type="transmembrane region" description="Helical" evidence="8">
    <location>
        <begin position="96"/>
        <end position="115"/>
    </location>
</feature>
<dbReference type="InterPro" id="IPR027815">
    <property type="entry name" value="CSC1/OSCA1-like_cyt"/>
</dbReference>
<dbReference type="Proteomes" id="UP000094285">
    <property type="component" value="Unassembled WGS sequence"/>
</dbReference>
<keyword evidence="5 8" id="KW-1133">Transmembrane helix</keyword>
<feature type="transmembrane region" description="Helical" evidence="8">
    <location>
        <begin position="426"/>
        <end position="446"/>
    </location>
</feature>
<gene>
    <name evidence="13" type="ORF">CANTADRAFT_25395</name>
</gene>
<accession>A0A1E4SNR5</accession>
<feature type="domain" description="CSC1/OSCA1-like N-terminal transmembrane" evidence="11">
    <location>
        <begin position="16"/>
        <end position="164"/>
    </location>
</feature>
<evidence type="ECO:0000256" key="8">
    <source>
        <dbReference type="SAM" id="Phobius"/>
    </source>
</evidence>
<feature type="region of interest" description="Disordered" evidence="7">
    <location>
        <begin position="880"/>
        <end position="907"/>
    </location>
</feature>
<evidence type="ECO:0000259" key="12">
    <source>
        <dbReference type="Pfam" id="PF14703"/>
    </source>
</evidence>
<evidence type="ECO:0000256" key="3">
    <source>
        <dbReference type="ARBA" id="ARBA00022448"/>
    </source>
</evidence>
<evidence type="ECO:0000313" key="14">
    <source>
        <dbReference type="Proteomes" id="UP000094285"/>
    </source>
</evidence>
<dbReference type="GeneID" id="30981546"/>
<feature type="domain" description="CSC1/OSCA1-like 7TM region" evidence="9">
    <location>
        <begin position="378"/>
        <end position="652"/>
    </location>
</feature>
<dbReference type="GO" id="GO:0006817">
    <property type="term" value="P:phosphate ion transport"/>
    <property type="evidence" value="ECO:0007669"/>
    <property type="project" value="EnsemblFungi"/>
</dbReference>
<feature type="domain" description="CSC1/OSCA1-like cytosolic" evidence="12">
    <location>
        <begin position="187"/>
        <end position="367"/>
    </location>
</feature>
<keyword evidence="14" id="KW-1185">Reference proteome</keyword>
<dbReference type="Pfam" id="PF02714">
    <property type="entry name" value="RSN1_7TM"/>
    <property type="match status" value="1"/>
</dbReference>
<feature type="transmembrane region" description="Helical" evidence="8">
    <location>
        <begin position="594"/>
        <end position="613"/>
    </location>
</feature>
<evidence type="ECO:0000256" key="1">
    <source>
        <dbReference type="ARBA" id="ARBA00004141"/>
    </source>
</evidence>
<feature type="transmembrane region" description="Helical" evidence="8">
    <location>
        <begin position="478"/>
        <end position="500"/>
    </location>
</feature>
<protein>
    <submittedName>
        <fullName evidence="13">DUF221-domain-containing protein</fullName>
    </submittedName>
</protein>
<proteinExistence type="inferred from homology"/>
<evidence type="ECO:0000256" key="5">
    <source>
        <dbReference type="ARBA" id="ARBA00022989"/>
    </source>
</evidence>
<keyword evidence="4 8" id="KW-0812">Transmembrane</keyword>
<feature type="compositionally biased region" description="Polar residues" evidence="7">
    <location>
        <begin position="775"/>
        <end position="785"/>
    </location>
</feature>
<feature type="region of interest" description="Disordered" evidence="7">
    <location>
        <begin position="752"/>
        <end position="785"/>
    </location>
</feature>
<dbReference type="Pfam" id="PF13967">
    <property type="entry name" value="RSN1_TM"/>
    <property type="match status" value="1"/>
</dbReference>
<dbReference type="InterPro" id="IPR003864">
    <property type="entry name" value="CSC1/OSCA1-like_7TM"/>
</dbReference>
<dbReference type="GO" id="GO:0005227">
    <property type="term" value="F:calcium-activated cation channel activity"/>
    <property type="evidence" value="ECO:0007669"/>
    <property type="project" value="InterPro"/>
</dbReference>
<feature type="transmembrane region" description="Helical" evidence="8">
    <location>
        <begin position="143"/>
        <end position="162"/>
    </location>
</feature>
<evidence type="ECO:0000256" key="7">
    <source>
        <dbReference type="SAM" id="MobiDB-lite"/>
    </source>
</evidence>
<dbReference type="PANTHER" id="PTHR13018:SF139">
    <property type="entry name" value="PHOSPHATE METABOLISM PROTEIN 7"/>
    <property type="match status" value="1"/>
</dbReference>
<feature type="transmembrane region" description="Helical" evidence="8">
    <location>
        <begin position="380"/>
        <end position="406"/>
    </location>
</feature>
<dbReference type="PANTHER" id="PTHR13018">
    <property type="entry name" value="PROBABLE MEMBRANE PROTEIN DUF221-RELATED"/>
    <property type="match status" value="1"/>
</dbReference>
<dbReference type="Pfam" id="PF12621">
    <property type="entry name" value="PHM7_ext"/>
    <property type="match status" value="1"/>
</dbReference>